<dbReference type="EMBL" id="JAVDXQ010000008">
    <property type="protein sequence ID" value="MDR7299483.1"/>
    <property type="molecule type" value="Genomic_DNA"/>
</dbReference>
<reference evidence="1 2" key="1">
    <citation type="submission" date="2023-07" db="EMBL/GenBank/DDBJ databases">
        <title>Sorghum-associated microbial communities from plants grown in Nebraska, USA.</title>
        <authorList>
            <person name="Schachtman D."/>
        </authorList>
    </citation>
    <scope>NUCLEOTIDE SEQUENCE [LARGE SCALE GENOMIC DNA]</scope>
    <source>
        <strain evidence="1 2">BE310</strain>
    </source>
</reference>
<evidence type="ECO:0000313" key="1">
    <source>
        <dbReference type="EMBL" id="MDR7299483.1"/>
    </source>
</evidence>
<accession>A0ABU1ZG93</accession>
<name>A0ABU1ZG93_9BURK</name>
<proteinExistence type="predicted"/>
<sequence length="30" mass="3314">MKMRAVSNSQARQKARGGGVSFLIALRYNC</sequence>
<gene>
    <name evidence="1" type="ORF">J2X16_004853</name>
</gene>
<comment type="caution">
    <text evidence="1">The sequence shown here is derived from an EMBL/GenBank/DDBJ whole genome shotgun (WGS) entry which is preliminary data.</text>
</comment>
<keyword evidence="2" id="KW-1185">Reference proteome</keyword>
<protein>
    <submittedName>
        <fullName evidence="1">Uncharacterized protein</fullName>
    </submittedName>
</protein>
<evidence type="ECO:0000313" key="2">
    <source>
        <dbReference type="Proteomes" id="UP001180536"/>
    </source>
</evidence>
<organism evidence="1 2">
    <name type="scientific">Pelomonas aquatica</name>
    <dbReference type="NCBI Taxonomy" id="431058"/>
    <lineage>
        <taxon>Bacteria</taxon>
        <taxon>Pseudomonadati</taxon>
        <taxon>Pseudomonadota</taxon>
        <taxon>Betaproteobacteria</taxon>
        <taxon>Burkholderiales</taxon>
        <taxon>Sphaerotilaceae</taxon>
        <taxon>Roseateles</taxon>
    </lineage>
</organism>
<dbReference type="Proteomes" id="UP001180536">
    <property type="component" value="Unassembled WGS sequence"/>
</dbReference>